<feature type="domain" description="F-box" evidence="2">
    <location>
        <begin position="16"/>
        <end position="50"/>
    </location>
</feature>
<dbReference type="InterPro" id="IPR055357">
    <property type="entry name" value="LRR_At1g61320_AtMIF1"/>
</dbReference>
<evidence type="ECO:0000259" key="3">
    <source>
        <dbReference type="Pfam" id="PF23622"/>
    </source>
</evidence>
<dbReference type="Pfam" id="PF00646">
    <property type="entry name" value="F-box"/>
    <property type="match status" value="1"/>
</dbReference>
<dbReference type="InterPro" id="IPR050232">
    <property type="entry name" value="FBL13/AtMIF1-like"/>
</dbReference>
<feature type="region of interest" description="Disordered" evidence="1">
    <location>
        <begin position="176"/>
        <end position="222"/>
    </location>
</feature>
<accession>A0ABC8VZR5</accession>
<dbReference type="Pfam" id="PF23622">
    <property type="entry name" value="LRR_At1g61320_AtMIF1"/>
    <property type="match status" value="1"/>
</dbReference>
<reference evidence="5" key="1">
    <citation type="submission" date="2024-06" db="EMBL/GenBank/DDBJ databases">
        <authorList>
            <person name="Ryan C."/>
        </authorList>
    </citation>
    <scope>NUCLEOTIDE SEQUENCE [LARGE SCALE GENOMIC DNA]</scope>
</reference>
<dbReference type="Proteomes" id="UP001497457">
    <property type="component" value="Chromosome 11b"/>
</dbReference>
<evidence type="ECO:0000313" key="5">
    <source>
        <dbReference type="Proteomes" id="UP001497457"/>
    </source>
</evidence>
<evidence type="ECO:0008006" key="6">
    <source>
        <dbReference type="Google" id="ProtNLM"/>
    </source>
</evidence>
<dbReference type="InterPro" id="IPR032675">
    <property type="entry name" value="LRR_dom_sf"/>
</dbReference>
<feature type="compositionally biased region" description="Pro residues" evidence="1">
    <location>
        <begin position="176"/>
        <end position="185"/>
    </location>
</feature>
<sequence length="566" mass="61560">MDRSQSAEPSAGGDRLSKLDDRVLGNILSFLPANEAARAALLSTRWRHVFAAVHTVSLEEPEPPISDDDYRGGCDSPGCRPPPDPDAPPPFPSAVSAAIIARQRRRGAVPLRALRISMEGFSASGSESSMVDQWVSYAVQQAAPDGLDLGLRLCCRRLLCYGSPPMVPEPDMVLDYPPPPCPVPDPTADVGCESESESDEDDGSVVSSSDDDRSHRRHDPPRMWLQPEYTIPGVLFSCAELRSLSLSSCRLAPPATVSLPSLVTVLLSHVTDAGADVKRLIAGCPRLAGLTLEACDAVTALSLLGGARLRRLAIRCCHNLATVAVDSSELRAFEYRGAVPDASFLNLRGGAGMVAYCKVDICGTEATSEEELTNLSLFLELFVNAKHLHLESARLGAGFDKDAPTRLAAFSSLRHLEMRGCLPDSDTGVIDAMRSVLDHAPNLEAVSLAFHPQEHEWDARDENEIVVFTQEELLDAHHLSYNPHSVLAVPTSMIPQCLRSRVREINLVHYHGGMAQRALAKFLLCNAPSVDKLWCEFAEGPMWTQVQLMREIRGWLINKSANAHFA</sequence>
<dbReference type="Gene3D" id="1.20.1280.50">
    <property type="match status" value="1"/>
</dbReference>
<evidence type="ECO:0000259" key="2">
    <source>
        <dbReference type="Pfam" id="PF00646"/>
    </source>
</evidence>
<gene>
    <name evidence="4" type="ORF">URODEC1_LOCUS8585</name>
</gene>
<organism evidence="4 5">
    <name type="scientific">Urochloa decumbens</name>
    <dbReference type="NCBI Taxonomy" id="240449"/>
    <lineage>
        <taxon>Eukaryota</taxon>
        <taxon>Viridiplantae</taxon>
        <taxon>Streptophyta</taxon>
        <taxon>Embryophyta</taxon>
        <taxon>Tracheophyta</taxon>
        <taxon>Spermatophyta</taxon>
        <taxon>Magnoliopsida</taxon>
        <taxon>Liliopsida</taxon>
        <taxon>Poales</taxon>
        <taxon>Poaceae</taxon>
        <taxon>PACMAD clade</taxon>
        <taxon>Panicoideae</taxon>
        <taxon>Panicodae</taxon>
        <taxon>Paniceae</taxon>
        <taxon>Melinidinae</taxon>
        <taxon>Urochloa</taxon>
    </lineage>
</organism>
<dbReference type="InterPro" id="IPR001810">
    <property type="entry name" value="F-box_dom"/>
</dbReference>
<evidence type="ECO:0000313" key="4">
    <source>
        <dbReference type="EMBL" id="CAL4900244.1"/>
    </source>
</evidence>
<dbReference type="SUPFAM" id="SSF52047">
    <property type="entry name" value="RNI-like"/>
    <property type="match status" value="1"/>
</dbReference>
<dbReference type="PANTHER" id="PTHR31900">
    <property type="entry name" value="F-BOX/RNI SUPERFAMILY PROTEIN-RELATED"/>
    <property type="match status" value="1"/>
</dbReference>
<dbReference type="SUPFAM" id="SSF81383">
    <property type="entry name" value="F-box domain"/>
    <property type="match status" value="1"/>
</dbReference>
<dbReference type="Gene3D" id="3.80.10.10">
    <property type="entry name" value="Ribonuclease Inhibitor"/>
    <property type="match status" value="1"/>
</dbReference>
<dbReference type="AlphaFoldDB" id="A0ABC8VZR5"/>
<dbReference type="EMBL" id="OZ075121">
    <property type="protein sequence ID" value="CAL4900244.1"/>
    <property type="molecule type" value="Genomic_DNA"/>
</dbReference>
<feature type="domain" description="At1g61320/AtMIF1 LRR" evidence="3">
    <location>
        <begin position="239"/>
        <end position="455"/>
    </location>
</feature>
<proteinExistence type="predicted"/>
<name>A0ABC8VZR5_9POAL</name>
<feature type="region of interest" description="Disordered" evidence="1">
    <location>
        <begin position="60"/>
        <end position="90"/>
    </location>
</feature>
<feature type="compositionally biased region" description="Pro residues" evidence="1">
    <location>
        <begin position="79"/>
        <end position="90"/>
    </location>
</feature>
<reference evidence="4 5" key="2">
    <citation type="submission" date="2024-10" db="EMBL/GenBank/DDBJ databases">
        <authorList>
            <person name="Ryan C."/>
        </authorList>
    </citation>
    <scope>NUCLEOTIDE SEQUENCE [LARGE SCALE GENOMIC DNA]</scope>
</reference>
<dbReference type="InterPro" id="IPR036047">
    <property type="entry name" value="F-box-like_dom_sf"/>
</dbReference>
<feature type="compositionally biased region" description="Acidic residues" evidence="1">
    <location>
        <begin position="192"/>
        <end position="203"/>
    </location>
</feature>
<evidence type="ECO:0000256" key="1">
    <source>
        <dbReference type="SAM" id="MobiDB-lite"/>
    </source>
</evidence>
<dbReference type="PANTHER" id="PTHR31900:SF30">
    <property type="entry name" value="SUPERFAMILY PROTEIN, PUTATIVE-RELATED"/>
    <property type="match status" value="1"/>
</dbReference>
<keyword evidence="5" id="KW-1185">Reference proteome</keyword>
<protein>
    <recommendedName>
        <fullName evidence="6">F-box domain-containing protein</fullName>
    </recommendedName>
</protein>